<dbReference type="SUPFAM" id="SSF53335">
    <property type="entry name" value="S-adenosyl-L-methionine-dependent methyltransferases"/>
    <property type="match status" value="1"/>
</dbReference>
<dbReference type="PANTHER" id="PTHR43775">
    <property type="entry name" value="FATTY ACID SYNTHASE"/>
    <property type="match status" value="1"/>
</dbReference>
<dbReference type="Gene3D" id="3.40.50.720">
    <property type="entry name" value="NAD(P)-binding Rossmann-like Domain"/>
    <property type="match status" value="2"/>
</dbReference>
<dbReference type="InterPro" id="IPR014030">
    <property type="entry name" value="Ketoacyl_synth_N"/>
</dbReference>
<dbReference type="InterPro" id="IPR042104">
    <property type="entry name" value="PKS_dehydratase_sf"/>
</dbReference>
<dbReference type="GO" id="GO:0016491">
    <property type="term" value="F:oxidoreductase activity"/>
    <property type="evidence" value="ECO:0007669"/>
    <property type="project" value="InterPro"/>
</dbReference>
<evidence type="ECO:0000256" key="1">
    <source>
        <dbReference type="ARBA" id="ARBA00022450"/>
    </source>
</evidence>
<evidence type="ECO:0000313" key="11">
    <source>
        <dbReference type="Proteomes" id="UP001153461"/>
    </source>
</evidence>
<dbReference type="InterPro" id="IPR013968">
    <property type="entry name" value="PKS_KR"/>
</dbReference>
<dbReference type="SUPFAM" id="SSF47336">
    <property type="entry name" value="ACP-like"/>
    <property type="match status" value="1"/>
</dbReference>
<feature type="region of interest" description="N-terminal hotdog fold" evidence="6">
    <location>
        <begin position="963"/>
        <end position="1101"/>
    </location>
</feature>
<evidence type="ECO:0000256" key="2">
    <source>
        <dbReference type="ARBA" id="ARBA00022553"/>
    </source>
</evidence>
<dbReference type="PROSITE" id="PS52004">
    <property type="entry name" value="KS3_2"/>
    <property type="match status" value="1"/>
</dbReference>
<feature type="domain" description="PKS/mFAS DH" evidence="9">
    <location>
        <begin position="963"/>
        <end position="1288"/>
    </location>
</feature>
<dbReference type="InterPro" id="IPR020843">
    <property type="entry name" value="ER"/>
</dbReference>
<dbReference type="InterPro" id="IPR036291">
    <property type="entry name" value="NAD(P)-bd_dom_sf"/>
</dbReference>
<dbReference type="InterPro" id="IPR057326">
    <property type="entry name" value="KR_dom"/>
</dbReference>
<feature type="domain" description="Carrier" evidence="7">
    <location>
        <begin position="2375"/>
        <end position="2452"/>
    </location>
</feature>
<evidence type="ECO:0000313" key="10">
    <source>
        <dbReference type="EMBL" id="CAG8128890.1"/>
    </source>
</evidence>
<name>A0A9W4HRB4_PENNA</name>
<evidence type="ECO:0008006" key="12">
    <source>
        <dbReference type="Google" id="ProtNLM"/>
    </source>
</evidence>
<dbReference type="InterPro" id="IPR036736">
    <property type="entry name" value="ACP-like_sf"/>
</dbReference>
<dbReference type="InterPro" id="IPR049551">
    <property type="entry name" value="PKS_DH_C"/>
</dbReference>
<dbReference type="Pfam" id="PF02801">
    <property type="entry name" value="Ketoacyl-synt_C"/>
    <property type="match status" value="1"/>
</dbReference>
<dbReference type="Pfam" id="PF14765">
    <property type="entry name" value="PS-DH"/>
    <property type="match status" value="1"/>
</dbReference>
<reference evidence="10" key="1">
    <citation type="submission" date="2021-07" db="EMBL/GenBank/DDBJ databases">
        <authorList>
            <person name="Branca A.L. A."/>
        </authorList>
    </citation>
    <scope>NUCLEOTIDE SEQUENCE</scope>
</reference>
<dbReference type="CDD" id="cd00833">
    <property type="entry name" value="PKS"/>
    <property type="match status" value="1"/>
</dbReference>
<dbReference type="Pfam" id="PF00109">
    <property type="entry name" value="ketoacyl-synt"/>
    <property type="match status" value="1"/>
</dbReference>
<keyword evidence="2" id="KW-0597">Phosphoprotein</keyword>
<keyword evidence="3" id="KW-0808">Transferase</keyword>
<dbReference type="GO" id="GO:1901336">
    <property type="term" value="P:lactone biosynthetic process"/>
    <property type="evidence" value="ECO:0007669"/>
    <property type="project" value="UniProtKB-ARBA"/>
</dbReference>
<dbReference type="GO" id="GO:0006633">
    <property type="term" value="P:fatty acid biosynthetic process"/>
    <property type="evidence" value="ECO:0007669"/>
    <property type="project" value="TreeGrafter"/>
</dbReference>
<dbReference type="Gene3D" id="3.10.129.110">
    <property type="entry name" value="Polyketide synthase dehydratase"/>
    <property type="match status" value="1"/>
</dbReference>
<dbReference type="InterPro" id="IPR020841">
    <property type="entry name" value="PKS_Beta-ketoAc_synthase_dom"/>
</dbReference>
<dbReference type="FunFam" id="3.40.50.720:FF:000209">
    <property type="entry name" value="Polyketide synthase Pks12"/>
    <property type="match status" value="1"/>
</dbReference>
<dbReference type="InterPro" id="IPR049900">
    <property type="entry name" value="PKS_mFAS_DH"/>
</dbReference>
<feature type="region of interest" description="C-terminal hotdog fold" evidence="6">
    <location>
        <begin position="1131"/>
        <end position="1288"/>
    </location>
</feature>
<dbReference type="Gene3D" id="3.40.50.150">
    <property type="entry name" value="Vaccinia Virus protein VP39"/>
    <property type="match status" value="1"/>
</dbReference>
<dbReference type="SUPFAM" id="SSF55048">
    <property type="entry name" value="Probable ACP-binding domain of malonyl-CoA ACP transacylase"/>
    <property type="match status" value="1"/>
</dbReference>
<dbReference type="Pfam" id="PF08240">
    <property type="entry name" value="ADH_N"/>
    <property type="match status" value="1"/>
</dbReference>
<keyword evidence="1" id="KW-0596">Phosphopantetheine</keyword>
<dbReference type="SMART" id="SM00827">
    <property type="entry name" value="PKS_AT"/>
    <property type="match status" value="1"/>
</dbReference>
<dbReference type="Pfam" id="PF16197">
    <property type="entry name" value="KAsynt_C_assoc"/>
    <property type="match status" value="1"/>
</dbReference>
<dbReference type="InterPro" id="IPR029063">
    <property type="entry name" value="SAM-dependent_MTases_sf"/>
</dbReference>
<dbReference type="GO" id="GO:0004312">
    <property type="term" value="F:fatty acid synthase activity"/>
    <property type="evidence" value="ECO:0007669"/>
    <property type="project" value="TreeGrafter"/>
</dbReference>
<comment type="caution">
    <text evidence="10">The sequence shown here is derived from an EMBL/GenBank/DDBJ whole genome shotgun (WGS) entry which is preliminary data.</text>
</comment>
<dbReference type="PANTHER" id="PTHR43775:SF29">
    <property type="entry name" value="ASPERFURANONE POLYKETIDE SYNTHASE AFOG-RELATED"/>
    <property type="match status" value="1"/>
</dbReference>
<dbReference type="InterPro" id="IPR014043">
    <property type="entry name" value="Acyl_transferase_dom"/>
</dbReference>
<dbReference type="Gene3D" id="3.90.180.10">
    <property type="entry name" value="Medium-chain alcohol dehydrogenases, catalytic domain"/>
    <property type="match status" value="1"/>
</dbReference>
<dbReference type="InterPro" id="IPR056501">
    <property type="entry name" value="NAD-bd_HRPKS_sdrA"/>
</dbReference>
<evidence type="ECO:0000256" key="4">
    <source>
        <dbReference type="ARBA" id="ARBA00023268"/>
    </source>
</evidence>
<evidence type="ECO:0000259" key="8">
    <source>
        <dbReference type="PROSITE" id="PS52004"/>
    </source>
</evidence>
<dbReference type="InterPro" id="IPR020806">
    <property type="entry name" value="PKS_PP-bd"/>
</dbReference>
<dbReference type="InterPro" id="IPR050091">
    <property type="entry name" value="PKS_NRPS_Biosynth_Enz"/>
</dbReference>
<dbReference type="SMART" id="SM00829">
    <property type="entry name" value="PKS_ER"/>
    <property type="match status" value="1"/>
</dbReference>
<evidence type="ECO:0000256" key="3">
    <source>
        <dbReference type="ARBA" id="ARBA00022679"/>
    </source>
</evidence>
<dbReference type="OrthoDB" id="6845681at2759"/>
<gene>
    <name evidence="10" type="ORF">PNAL_LOCUS5479</name>
</gene>
<feature type="active site" description="Proton donor; for dehydratase activity" evidence="6">
    <location>
        <position position="1196"/>
    </location>
</feature>
<dbReference type="SUPFAM" id="SSF52151">
    <property type="entry name" value="FabD/lysophospholipase-like"/>
    <property type="match status" value="1"/>
</dbReference>
<evidence type="ECO:0000256" key="5">
    <source>
        <dbReference type="ARBA" id="ARBA00023315"/>
    </source>
</evidence>
<dbReference type="SMART" id="SM00825">
    <property type="entry name" value="PKS_KS"/>
    <property type="match status" value="1"/>
</dbReference>
<keyword evidence="5" id="KW-0012">Acyltransferase</keyword>
<dbReference type="InterPro" id="IPR049552">
    <property type="entry name" value="PKS_DH_N"/>
</dbReference>
<evidence type="ECO:0000259" key="9">
    <source>
        <dbReference type="PROSITE" id="PS52019"/>
    </source>
</evidence>
<dbReference type="SUPFAM" id="SSF51735">
    <property type="entry name" value="NAD(P)-binding Rossmann-fold domains"/>
    <property type="match status" value="3"/>
</dbReference>
<dbReference type="InterPro" id="IPR001227">
    <property type="entry name" value="Ac_transferase_dom_sf"/>
</dbReference>
<dbReference type="EMBL" id="CAJVNV010000244">
    <property type="protein sequence ID" value="CAG8128890.1"/>
    <property type="molecule type" value="Genomic_DNA"/>
</dbReference>
<dbReference type="InterPro" id="IPR014031">
    <property type="entry name" value="Ketoacyl_synth_C"/>
</dbReference>
<dbReference type="InterPro" id="IPR020807">
    <property type="entry name" value="PKS_DH"/>
</dbReference>
<dbReference type="Gene3D" id="1.10.1200.10">
    <property type="entry name" value="ACP-like"/>
    <property type="match status" value="1"/>
</dbReference>
<dbReference type="InterPro" id="IPR011032">
    <property type="entry name" value="GroES-like_sf"/>
</dbReference>
<evidence type="ECO:0000256" key="6">
    <source>
        <dbReference type="PROSITE-ProRule" id="PRU01363"/>
    </source>
</evidence>
<feature type="domain" description="Ketosynthase family 3 (KS3)" evidence="8">
    <location>
        <begin position="14"/>
        <end position="440"/>
    </location>
</feature>
<dbReference type="GO" id="GO:0031177">
    <property type="term" value="F:phosphopantetheine binding"/>
    <property type="evidence" value="ECO:0007669"/>
    <property type="project" value="InterPro"/>
</dbReference>
<dbReference type="Pfam" id="PF23114">
    <property type="entry name" value="NAD-bd_HRPKS_sdrA"/>
    <property type="match status" value="1"/>
</dbReference>
<proteinExistence type="predicted"/>
<evidence type="ECO:0000259" key="7">
    <source>
        <dbReference type="PROSITE" id="PS50075"/>
    </source>
</evidence>
<dbReference type="InterPro" id="IPR009081">
    <property type="entry name" value="PP-bd_ACP"/>
</dbReference>
<dbReference type="Pfam" id="PF00550">
    <property type="entry name" value="PP-binding"/>
    <property type="match status" value="1"/>
</dbReference>
<dbReference type="InterPro" id="IPR016035">
    <property type="entry name" value="Acyl_Trfase/lysoPLipase"/>
</dbReference>
<dbReference type="Pfam" id="PF13602">
    <property type="entry name" value="ADH_zinc_N_2"/>
    <property type="match status" value="1"/>
</dbReference>
<dbReference type="FunFam" id="3.40.366.10:FF:000002">
    <property type="entry name" value="Probable polyketide synthase 2"/>
    <property type="match status" value="1"/>
</dbReference>
<dbReference type="Pfam" id="PF00698">
    <property type="entry name" value="Acyl_transf_1"/>
    <property type="match status" value="1"/>
</dbReference>
<dbReference type="SMART" id="SM00822">
    <property type="entry name" value="PKS_KR"/>
    <property type="match status" value="1"/>
</dbReference>
<dbReference type="Pfam" id="PF21089">
    <property type="entry name" value="PKS_DH_N"/>
    <property type="match status" value="1"/>
</dbReference>
<dbReference type="CDD" id="cd05195">
    <property type="entry name" value="enoyl_red"/>
    <property type="match status" value="1"/>
</dbReference>
<dbReference type="PROSITE" id="PS52019">
    <property type="entry name" value="PKS_MFAS_DH"/>
    <property type="match status" value="1"/>
</dbReference>
<dbReference type="SUPFAM" id="SSF53901">
    <property type="entry name" value="Thiolase-like"/>
    <property type="match status" value="1"/>
</dbReference>
<accession>A0A9W4HRB4</accession>
<keyword evidence="4" id="KW-0511">Multifunctional enzyme</keyword>
<dbReference type="SUPFAM" id="SSF50129">
    <property type="entry name" value="GroES-like"/>
    <property type="match status" value="1"/>
</dbReference>
<dbReference type="InterPro" id="IPR016039">
    <property type="entry name" value="Thiolase-like"/>
</dbReference>
<dbReference type="PROSITE" id="PS50075">
    <property type="entry name" value="CARRIER"/>
    <property type="match status" value="1"/>
</dbReference>
<dbReference type="SMART" id="SM00826">
    <property type="entry name" value="PKS_DH"/>
    <property type="match status" value="1"/>
</dbReference>
<feature type="active site" description="Proton acceptor; for dehydratase activity" evidence="6">
    <location>
        <position position="995"/>
    </location>
</feature>
<dbReference type="InterPro" id="IPR013154">
    <property type="entry name" value="ADH-like_N"/>
</dbReference>
<dbReference type="Gene3D" id="3.40.366.10">
    <property type="entry name" value="Malonyl-Coenzyme A Acyl Carrier Protein, domain 2"/>
    <property type="match status" value="1"/>
</dbReference>
<sequence length="2462" mass="266769">MVTMSPNGQKMDNVTPIAVVGMSFRGPGDATNTEGLLRMVAEGRESRSEIPKQKWNHDGFYHPDPSRYGTHNVKYGHWFEQDVYEFDAPFFNISTHEAIALDPQQRMLLECSYEAFENSGTPMSKVIGTETSVFTACFATDYTDMLWRDPETVPVYQCTNSGFSRANMANRISYSFDLRGPSVTVDTACSGGLTALHLACQSLLSGDAKQAIAAGSSLILGPEVMVTMSMMRFLSPDGRCYAFDERANGYARGEGVAVLLLKRLDDALADGDTIRAIIRGTGCNQDGKTPGITMPNGVSQEELIRSVHEKTGLDPLETSYVECHGTGTQAGDTTETGAIRTVFGGRQSQNALAIGSVKTNIGHLEAASGLAGVIKSILMLENEIILPHRNFEKANPRIRLKEWALRVPITVEPWTCSSPRRASVNSFGYGGANVHAILESAKDFLHARGFDPDVSTRRSAFAIRAIREALQLGLTNGHSLANGHPFTNGNGVLAQSTPTMLFALSAFDPTAGEAWTRKLVEYVAQRQSVPDAAFLRSVAFTLSNRRTIHSWKAVVAASSSWELISQLKKAQFVNIPPKHNLGFVFTGQGAQWCGMGKELINAFPRFQESLQRCAAALVRLGAPFDVLEELQKDFETSQVNKAVYSQPLCTALQIALVDLLDSWDIHPNSVTGHSSGEIAAAYCAGAISLEDAMLVAYARGCATTDLARKGVDGTMAAVGMTREELSPILSDLRNGKAVIACSNSPSSITVSGDKSAIDELQQVLREQGVYNRRLVVGVAYHSHHMTLVADSYRAAISNIKASEGNKLDFFSSVTGKLLEKSKLGPEYWVTNMVGEVKFAQSLGQMANHQGSDSVQTLVEIGPHAALAGPIRQVLEADEGLAKSSVEYLSILTRKKNAVTTALGVASTLFVSGHTVQVSAVNQYSGLKIPPLIDLPSYAWNHSRAYSAESRISKVYREREDPRTDLLGVLDVHSSALEPRWRQIIRLSELPWLRDHNIQSTIIYPAAGYITMAMEAARQRVLRAAPGTQVLGYQFRDVNISSALLIQETPGQVEVSITLKRFSESVRSPSDLWDEFSISSVSSENRWTEHCRGLIAVQTPPKSSNPVSGPAHDASIRAANKHLVESFETICQSSVEAVEFYSRLSQIGMQYGPTFANINDMRSAPGHCISRVEIPDTRVVLPMQYEQASVIHPCTLDSIFQTYLPALAAQMDELGNPVVPVCIEDMFIAHEFSRKPGDILAAYSSTICKDHQFFTAEITVFDGPYKTGERPVVHVGEMTLAALDQGSVGESNDYVPPMVFNLKWAPDVDLLSKAQIIDIVGQAATTNFTEEIGVEAVGASSGVYENNKLAAGYLHLLAHKKPDLSVLTVGFQSGPAALNLLSLLSRLAGSVAPFKTFHHTDAEFDLDQVVKVKFPTWVDSIAFKDLKTEGGIPKNAMRGVEDTYDVVVAFNVLGYSKCFSQTFSSASKLLVPGGRLVLVDHALASSLATLPQDPLRGFTSSEDDPLTAKSSLTVNLLARKIGYKTHQALSEGAMVFQTENEPSLGSNITGVLIVVDDEAQSAVDLVRLQTICEDIGLATEVVPLYDANPRPTQACIVLCELSRQVLAAPEPAEWEAIRTMAHGGAGLLWLTRGAGSDTCSNPEASLVHGLARTIRSETGDRPIVTFDLDSIQTLGAETAAVCIADVFRYMVQSAGGNEGMESEFIERNGVLQVPRLVEDVGARENLQSGSGTRGAKATPSLQRLDKVGSSRLFVGTPGLLDSLHFAPDERTTRQLENGKVEVEVKAAGINFKDVMMAMGQIQVDDLGCECSGIVSAVAGDVVTDPHGLRVGDRVMCLSSGSFCTRLRLDARLAARIPDSMSFETAAALPITHVTAYHSLHNIARLRRGETILIHAATGGLGQAFVEMSQLAGADIFVTVGNAKKKSFIMDRFGLAEERILYSRDMSFASDVMQLTGGRGADVIVNSLAGEALRQSWNCIAPYGRFVELGQRDITINTRLDMAPFARNASFTAYNLAYTMRVDPQAARDVLVEVLSLFSHGELRGPEPLETYGFSELQQAFRKMQTGRHMGKLVAIAKPDDIVKHIAVTNRSPLLRSDAAYLLVGGLGGIGRATALWMVSRGARHLVFLNRSGFESAAARDTVSALQAAGCTATVFACDVADAAQLASTLDKARQQLPPIRGVIQGAMVLRDCMLDKMSLEDYLAVLRPKMHGTWNLHVHLPMDLDFFLMESSVSGIIGNTAQASYAAANTFLDAFSRYRRSRGQPATTIDLGAVSGVGYIAQNEELKQAMQRQGFDFTDETSLMHFLEFAIANSTREPHLAHIIIGLGAYHPDTSLPALSTPMFSRYRMLSSCATKISNSNDTLRQALKQSKTLNSAADVVLAALVDHIVSHTGVPIENVSTSQSLQDYGIDSLAAVEFRNWLSKEMESVVPIFELLAAESLAVLASKIAGRSRLVVSPSGQF</sequence>
<dbReference type="InterPro" id="IPR032821">
    <property type="entry name" value="PKS_assoc"/>
</dbReference>
<dbReference type="GO" id="GO:0030639">
    <property type="term" value="P:polyketide biosynthetic process"/>
    <property type="evidence" value="ECO:0007669"/>
    <property type="project" value="UniProtKB-ARBA"/>
</dbReference>
<dbReference type="Pfam" id="PF08659">
    <property type="entry name" value="KR"/>
    <property type="match status" value="1"/>
</dbReference>
<dbReference type="InterPro" id="IPR016036">
    <property type="entry name" value="Malonyl_transacylase_ACP-bd"/>
</dbReference>
<dbReference type="Gene3D" id="3.30.70.3290">
    <property type="match status" value="1"/>
</dbReference>
<dbReference type="Proteomes" id="UP001153461">
    <property type="component" value="Unassembled WGS sequence"/>
</dbReference>
<organism evidence="10 11">
    <name type="scientific">Penicillium nalgiovense</name>
    <dbReference type="NCBI Taxonomy" id="60175"/>
    <lineage>
        <taxon>Eukaryota</taxon>
        <taxon>Fungi</taxon>
        <taxon>Dikarya</taxon>
        <taxon>Ascomycota</taxon>
        <taxon>Pezizomycotina</taxon>
        <taxon>Eurotiomycetes</taxon>
        <taxon>Eurotiomycetidae</taxon>
        <taxon>Eurotiales</taxon>
        <taxon>Aspergillaceae</taxon>
        <taxon>Penicillium</taxon>
    </lineage>
</organism>
<dbReference type="Gene3D" id="3.40.47.10">
    <property type="match status" value="1"/>
</dbReference>
<dbReference type="SMART" id="SM00823">
    <property type="entry name" value="PKS_PP"/>
    <property type="match status" value="1"/>
</dbReference>
<protein>
    <recommendedName>
        <fullName evidence="12">Carrier domain-containing protein</fullName>
    </recommendedName>
</protein>